<dbReference type="AlphaFoldDB" id="A0A152A3I7"/>
<dbReference type="SUPFAM" id="SSF53756">
    <property type="entry name" value="UDP-Glycosyltransferase/glycogen phosphorylase"/>
    <property type="match status" value="1"/>
</dbReference>
<evidence type="ECO:0000256" key="1">
    <source>
        <dbReference type="ARBA" id="ARBA00004606"/>
    </source>
</evidence>
<evidence type="ECO:0000256" key="3">
    <source>
        <dbReference type="ARBA" id="ARBA00008919"/>
    </source>
</evidence>
<dbReference type="InterPro" id="IPR055270">
    <property type="entry name" value="Glyco_tran_10_C"/>
</dbReference>
<dbReference type="FunFam" id="3.40.50.11660:FF:000002">
    <property type="entry name" value="Alpha-(1,3)-fucosyltransferase"/>
    <property type="match status" value="1"/>
</dbReference>
<protein>
    <recommendedName>
        <fullName evidence="12">Fucosyltransferase</fullName>
        <ecNumber evidence="12">2.4.1.-</ecNumber>
    </recommendedName>
</protein>
<dbReference type="STRING" id="361077.A0A152A3I7"/>
<dbReference type="InParanoid" id="A0A152A3I7"/>
<dbReference type="EMBL" id="LODT01000013">
    <property type="protein sequence ID" value="KYR00808.1"/>
    <property type="molecule type" value="Genomic_DNA"/>
</dbReference>
<feature type="domain" description="Fucosyltransferase C-terminal" evidence="13">
    <location>
        <begin position="43"/>
        <end position="200"/>
    </location>
</feature>
<dbReference type="UniPathway" id="UPA00378"/>
<dbReference type="Pfam" id="PF00852">
    <property type="entry name" value="Glyco_transf_10"/>
    <property type="match status" value="1"/>
</dbReference>
<evidence type="ECO:0000256" key="9">
    <source>
        <dbReference type="ARBA" id="ARBA00023136"/>
    </source>
</evidence>
<comment type="caution">
    <text evidence="14">The sequence shown here is derived from an EMBL/GenBank/DDBJ whole genome shotgun (WGS) entry which is preliminary data.</text>
</comment>
<dbReference type="Gene3D" id="3.40.50.11660">
    <property type="entry name" value="Glycosyl transferase family 10, C-terminal domain"/>
    <property type="match status" value="1"/>
</dbReference>
<comment type="pathway">
    <text evidence="2">Protein modification; protein glycosylation.</text>
</comment>
<keyword evidence="10" id="KW-0325">Glycoprotein</keyword>
<comment type="similarity">
    <text evidence="3 12">Belongs to the glycosyltransferase 10 family.</text>
</comment>
<evidence type="ECO:0000256" key="8">
    <source>
        <dbReference type="ARBA" id="ARBA00022989"/>
    </source>
</evidence>
<dbReference type="EC" id="2.4.1.-" evidence="12"/>
<evidence type="ECO:0000256" key="12">
    <source>
        <dbReference type="RuleBase" id="RU003832"/>
    </source>
</evidence>
<evidence type="ECO:0000256" key="4">
    <source>
        <dbReference type="ARBA" id="ARBA00022676"/>
    </source>
</evidence>
<dbReference type="PANTHER" id="PTHR11929">
    <property type="entry name" value="ALPHA- 1,3 -FUCOSYLTRANSFERASE"/>
    <property type="match status" value="1"/>
</dbReference>
<comment type="subcellular location">
    <subcellularLocation>
        <location evidence="11">Endomembrane system</location>
        <topology evidence="11">Single-pass membrane protein</topology>
    </subcellularLocation>
    <subcellularLocation>
        <location evidence="12">Golgi apparatus</location>
        <location evidence="12">Golgi stack membrane</location>
        <topology evidence="12">Single-pass type II membrane protein</topology>
    </subcellularLocation>
    <subcellularLocation>
        <location evidence="1">Membrane</location>
        <topology evidence="1">Single-pass type II membrane protein</topology>
    </subcellularLocation>
</comment>
<dbReference type="InterPro" id="IPR038577">
    <property type="entry name" value="GT10-like_C_sf"/>
</dbReference>
<keyword evidence="6 12" id="KW-0812">Transmembrane</keyword>
<dbReference type="OrthoDB" id="20731at2759"/>
<evidence type="ECO:0000256" key="10">
    <source>
        <dbReference type="ARBA" id="ARBA00023180"/>
    </source>
</evidence>
<dbReference type="GO" id="GO:0046920">
    <property type="term" value="F:alpha-(1-&gt;3)-fucosyltransferase activity"/>
    <property type="evidence" value="ECO:0007669"/>
    <property type="project" value="TreeGrafter"/>
</dbReference>
<accession>A0A152A3I7</accession>
<keyword evidence="7" id="KW-0735">Signal-anchor</keyword>
<name>A0A152A3I7_TIELA</name>
<evidence type="ECO:0000256" key="11">
    <source>
        <dbReference type="ARBA" id="ARBA00037847"/>
    </source>
</evidence>
<sequence length="242" mass="28285">MKITEIQPLLNTVETFDFYRDVMEPKRKYREQELSQNASSQIALAGWVTSNCEKTYSNRVDYITKLMEIIPINSYGKCLNNAKEQNIGITYNIKNPHKLETISHHKFYLSFENTNCKGYITEKPLHSYLAGTVPIVMAHPDNTFFLPRGSYIYVGDFDSATDLAKYLIYLDENEDEYKKYFKWRTDVKVLEQWKEHLTSIPTFPCGIGTVFKKWRSGRMQTVKVLHSSDFNTDCLPLDYHTI</sequence>
<keyword evidence="12" id="KW-0333">Golgi apparatus</keyword>
<reference evidence="14 15" key="1">
    <citation type="submission" date="2015-12" db="EMBL/GenBank/DDBJ databases">
        <title>Dictyostelia acquired genes for synthesis and detection of signals that induce cell-type specialization by lateral gene transfer from prokaryotes.</title>
        <authorList>
            <person name="Gloeckner G."/>
            <person name="Schaap P."/>
        </authorList>
    </citation>
    <scope>NUCLEOTIDE SEQUENCE [LARGE SCALE GENOMIC DNA]</scope>
    <source>
        <strain evidence="14 15">TK</strain>
    </source>
</reference>
<evidence type="ECO:0000256" key="2">
    <source>
        <dbReference type="ARBA" id="ARBA00004922"/>
    </source>
</evidence>
<gene>
    <name evidence="14" type="ORF">DLAC_11530</name>
</gene>
<keyword evidence="5 12" id="KW-0808">Transferase</keyword>
<evidence type="ECO:0000256" key="6">
    <source>
        <dbReference type="ARBA" id="ARBA00022692"/>
    </source>
</evidence>
<keyword evidence="8" id="KW-1133">Transmembrane helix</keyword>
<evidence type="ECO:0000256" key="7">
    <source>
        <dbReference type="ARBA" id="ARBA00022968"/>
    </source>
</evidence>
<evidence type="ECO:0000313" key="14">
    <source>
        <dbReference type="EMBL" id="KYR00808.1"/>
    </source>
</evidence>
<keyword evidence="4 12" id="KW-0328">Glycosyltransferase</keyword>
<dbReference type="InterPro" id="IPR001503">
    <property type="entry name" value="Glyco_trans_10"/>
</dbReference>
<evidence type="ECO:0000256" key="5">
    <source>
        <dbReference type="ARBA" id="ARBA00022679"/>
    </source>
</evidence>
<organism evidence="14 15">
    <name type="scientific">Tieghemostelium lacteum</name>
    <name type="common">Slime mold</name>
    <name type="synonym">Dictyostelium lacteum</name>
    <dbReference type="NCBI Taxonomy" id="361077"/>
    <lineage>
        <taxon>Eukaryota</taxon>
        <taxon>Amoebozoa</taxon>
        <taxon>Evosea</taxon>
        <taxon>Eumycetozoa</taxon>
        <taxon>Dictyostelia</taxon>
        <taxon>Dictyosteliales</taxon>
        <taxon>Raperosteliaceae</taxon>
        <taxon>Tieghemostelium</taxon>
    </lineage>
</organism>
<keyword evidence="9" id="KW-0472">Membrane</keyword>
<keyword evidence="15" id="KW-1185">Reference proteome</keyword>
<dbReference type="PANTHER" id="PTHR11929:SF194">
    <property type="entry name" value="ALPHA-(1,3)-FUCOSYLTRANSFERASE 10"/>
    <property type="match status" value="1"/>
</dbReference>
<dbReference type="GO" id="GO:0032580">
    <property type="term" value="C:Golgi cisterna membrane"/>
    <property type="evidence" value="ECO:0007669"/>
    <property type="project" value="UniProtKB-SubCell"/>
</dbReference>
<evidence type="ECO:0000259" key="13">
    <source>
        <dbReference type="Pfam" id="PF00852"/>
    </source>
</evidence>
<proteinExistence type="inferred from homology"/>
<dbReference type="Proteomes" id="UP000076078">
    <property type="component" value="Unassembled WGS sequence"/>
</dbReference>
<evidence type="ECO:0000313" key="15">
    <source>
        <dbReference type="Proteomes" id="UP000076078"/>
    </source>
</evidence>